<protein>
    <recommendedName>
        <fullName evidence="4">DDE Tnp4 domain-containing protein</fullName>
    </recommendedName>
</protein>
<dbReference type="OrthoDB" id="8962680at2759"/>
<gene>
    <name evidence="2" type="ORF">OJAV_G00142920</name>
</gene>
<reference evidence="2 3" key="2">
    <citation type="submission" date="2019-01" db="EMBL/GenBank/DDBJ databases">
        <title>A chromosome length genome reference of the Java medaka (oryzias javanicus).</title>
        <authorList>
            <person name="Herpin A."/>
            <person name="Takehana Y."/>
            <person name="Naruse K."/>
            <person name="Ansai S."/>
            <person name="Kawaguchi M."/>
        </authorList>
    </citation>
    <scope>NUCLEOTIDE SEQUENCE [LARGE SCALE GENOMIC DNA]</scope>
    <source>
        <strain evidence="2">RS831</strain>
        <tissue evidence="2">Whole body</tissue>
    </source>
</reference>
<dbReference type="PROSITE" id="PS51257">
    <property type="entry name" value="PROKAR_LIPOPROTEIN"/>
    <property type="match status" value="1"/>
</dbReference>
<evidence type="ECO:0000313" key="3">
    <source>
        <dbReference type="Proteomes" id="UP000283210"/>
    </source>
</evidence>
<evidence type="ECO:0000313" key="2">
    <source>
        <dbReference type="EMBL" id="RVE64102.1"/>
    </source>
</evidence>
<feature type="region of interest" description="Disordered" evidence="1">
    <location>
        <begin position="127"/>
        <end position="146"/>
    </location>
</feature>
<dbReference type="Proteomes" id="UP000283210">
    <property type="component" value="Chromosome 14"/>
</dbReference>
<organism evidence="2 3">
    <name type="scientific">Oryzias javanicus</name>
    <name type="common">Javanese ricefish</name>
    <name type="synonym">Aplocheilus javanicus</name>
    <dbReference type="NCBI Taxonomy" id="123683"/>
    <lineage>
        <taxon>Eukaryota</taxon>
        <taxon>Metazoa</taxon>
        <taxon>Chordata</taxon>
        <taxon>Craniata</taxon>
        <taxon>Vertebrata</taxon>
        <taxon>Euteleostomi</taxon>
        <taxon>Actinopterygii</taxon>
        <taxon>Neopterygii</taxon>
        <taxon>Teleostei</taxon>
        <taxon>Neoteleostei</taxon>
        <taxon>Acanthomorphata</taxon>
        <taxon>Ovalentaria</taxon>
        <taxon>Atherinomorphae</taxon>
        <taxon>Beloniformes</taxon>
        <taxon>Adrianichthyidae</taxon>
        <taxon>Oryziinae</taxon>
        <taxon>Oryzias</taxon>
    </lineage>
</organism>
<accession>A0A437CMP1</accession>
<dbReference type="AlphaFoldDB" id="A0A437CMP1"/>
<name>A0A437CMP1_ORYJA</name>
<sequence>MMKTRFRGILLQVLEVHHTFVPHVVTACAVLHNICPCADHTEAPEEDVEVMMMRRRRRKRRRLVWRSSAVLSGRTNYRLRFLAWGRYNQTFITGNSICGQPALQTLKMDDAVYSLCRSSCKMFQSPPRKFQPRSQLKPPIHVNTSL</sequence>
<keyword evidence="3" id="KW-1185">Reference proteome</keyword>
<evidence type="ECO:0000256" key="1">
    <source>
        <dbReference type="SAM" id="MobiDB-lite"/>
    </source>
</evidence>
<evidence type="ECO:0008006" key="4">
    <source>
        <dbReference type="Google" id="ProtNLM"/>
    </source>
</evidence>
<reference evidence="2 3" key="1">
    <citation type="submission" date="2018-11" db="EMBL/GenBank/DDBJ databases">
        <authorList>
            <person name="Lopez-Roques C."/>
            <person name="Donnadieu C."/>
            <person name="Bouchez O."/>
            <person name="Klopp C."/>
            <person name="Cabau C."/>
            <person name="Zahm M."/>
        </authorList>
    </citation>
    <scope>NUCLEOTIDE SEQUENCE [LARGE SCALE GENOMIC DNA]</scope>
    <source>
        <strain evidence="2">RS831</strain>
        <tissue evidence="2">Whole body</tissue>
    </source>
</reference>
<proteinExistence type="predicted"/>
<dbReference type="EMBL" id="CM012450">
    <property type="protein sequence ID" value="RVE64102.1"/>
    <property type="molecule type" value="Genomic_DNA"/>
</dbReference>